<reference evidence="2" key="1">
    <citation type="journal article" date="2014" name="Proc. Natl. Acad. Sci. U.S.A.">
        <title>Extensive sampling of basidiomycete genomes demonstrates inadequacy of the white-rot/brown-rot paradigm for wood decay fungi.</title>
        <authorList>
            <person name="Riley R."/>
            <person name="Salamov A.A."/>
            <person name="Brown D.W."/>
            <person name="Nagy L.G."/>
            <person name="Floudas D."/>
            <person name="Held B.W."/>
            <person name="Levasseur A."/>
            <person name="Lombard V."/>
            <person name="Morin E."/>
            <person name="Otillar R."/>
            <person name="Lindquist E.A."/>
            <person name="Sun H."/>
            <person name="LaButti K.M."/>
            <person name="Schmutz J."/>
            <person name="Jabbour D."/>
            <person name="Luo H."/>
            <person name="Baker S.E."/>
            <person name="Pisabarro A.G."/>
            <person name="Walton J.D."/>
            <person name="Blanchette R.A."/>
            <person name="Henrissat B."/>
            <person name="Martin F."/>
            <person name="Cullen D."/>
            <person name="Hibbett D.S."/>
            <person name="Grigoriev I.V."/>
        </authorList>
    </citation>
    <scope>NUCLEOTIDE SEQUENCE [LARGE SCALE GENOMIC DNA]</scope>
    <source>
        <strain evidence="2">MUCL 33604</strain>
    </source>
</reference>
<dbReference type="EMBL" id="KL197712">
    <property type="protein sequence ID" value="KDQ61938.1"/>
    <property type="molecule type" value="Genomic_DNA"/>
</dbReference>
<organism evidence="1 2">
    <name type="scientific">Jaapia argillacea MUCL 33604</name>
    <dbReference type="NCBI Taxonomy" id="933084"/>
    <lineage>
        <taxon>Eukaryota</taxon>
        <taxon>Fungi</taxon>
        <taxon>Dikarya</taxon>
        <taxon>Basidiomycota</taxon>
        <taxon>Agaricomycotina</taxon>
        <taxon>Agaricomycetes</taxon>
        <taxon>Agaricomycetidae</taxon>
        <taxon>Jaapiales</taxon>
        <taxon>Jaapiaceae</taxon>
        <taxon>Jaapia</taxon>
    </lineage>
</organism>
<sequence length="193" mass="21098">MMGSCASLDRSGAHLEFALERSIYDEWSRGSTISAVATRADAGNVAAMQQVWRHPSQHSSGSLAAPLLMAFSALPALLGIDSARLAQADPLKFCGRVHGATTITRSTQAPLPKLQPSIQGYMLDPSGLVELRLRHNLELTRTIFRDLAEIDLNGELNHSAQMHLYLPRDVQGFYLAQFGFPRGFCCFPSLASR</sequence>
<name>A0A067Q4H5_9AGAM</name>
<dbReference type="Proteomes" id="UP000027265">
    <property type="component" value="Unassembled WGS sequence"/>
</dbReference>
<dbReference type="AlphaFoldDB" id="A0A067Q4H5"/>
<protein>
    <submittedName>
        <fullName evidence="1">Uncharacterized protein</fullName>
    </submittedName>
</protein>
<proteinExistence type="predicted"/>
<keyword evidence="2" id="KW-1185">Reference proteome</keyword>
<accession>A0A067Q4H5</accession>
<evidence type="ECO:0000313" key="1">
    <source>
        <dbReference type="EMBL" id="KDQ61938.1"/>
    </source>
</evidence>
<evidence type="ECO:0000313" key="2">
    <source>
        <dbReference type="Proteomes" id="UP000027265"/>
    </source>
</evidence>
<gene>
    <name evidence="1" type="ORF">JAAARDRAFT_31431</name>
</gene>
<dbReference type="HOGENOM" id="CLU_1408963_0_0_1"/>
<dbReference type="InParanoid" id="A0A067Q4H5"/>